<dbReference type="AlphaFoldDB" id="C7RMX5"/>
<evidence type="ECO:0000259" key="1">
    <source>
        <dbReference type="PROSITE" id="PS51704"/>
    </source>
</evidence>
<gene>
    <name evidence="2" type="ordered locus">CAP2UW1_2046</name>
</gene>
<dbReference type="PANTHER" id="PTHR46211:SF1">
    <property type="entry name" value="GLYCEROPHOSPHODIESTER PHOSPHODIESTERASE, CYTOPLASMIC"/>
    <property type="match status" value="1"/>
</dbReference>
<dbReference type="KEGG" id="app:CAP2UW1_2046"/>
<reference evidence="2" key="2">
    <citation type="submission" date="2009-09" db="EMBL/GenBank/DDBJ databases">
        <title>Complete sequence of chromosome of Candidatus Accumulibacter phosphatis clade IIA str. UW-1.</title>
        <authorList>
            <consortium name="US DOE Joint Genome Institute"/>
            <person name="Martin H.G."/>
            <person name="Ivanova N."/>
            <person name="Kunin V."/>
            <person name="Warnecke F."/>
            <person name="Barry K."/>
            <person name="He S."/>
            <person name="Salamov A."/>
            <person name="Szeto E."/>
            <person name="Dalin E."/>
            <person name="Pangilinan J.L."/>
            <person name="Lapidus A."/>
            <person name="Lowry S."/>
            <person name="Kyrpides N.C."/>
            <person name="McMahon K.D."/>
            <person name="Hugenholtz P."/>
        </authorList>
    </citation>
    <scope>NUCLEOTIDE SEQUENCE [LARGE SCALE GENOMIC DNA]</scope>
    <source>
        <strain evidence="2">UW-1</strain>
    </source>
</reference>
<proteinExistence type="predicted"/>
<dbReference type="SUPFAM" id="SSF51695">
    <property type="entry name" value="PLC-like phosphodiesterases"/>
    <property type="match status" value="1"/>
</dbReference>
<dbReference type="STRING" id="522306.CAP2UW1_2046"/>
<dbReference type="GO" id="GO:0008889">
    <property type="term" value="F:glycerophosphodiester phosphodiesterase activity"/>
    <property type="evidence" value="ECO:0007669"/>
    <property type="project" value="UniProtKB-EC"/>
</dbReference>
<dbReference type="InterPro" id="IPR017946">
    <property type="entry name" value="PLC-like_Pdiesterase_TIM-brl"/>
</dbReference>
<dbReference type="eggNOG" id="COG0584">
    <property type="taxonomic scope" value="Bacteria"/>
</dbReference>
<dbReference type="EMBL" id="CP001715">
    <property type="protein sequence ID" value="ACV35342.1"/>
    <property type="molecule type" value="Genomic_DNA"/>
</dbReference>
<evidence type="ECO:0000313" key="2">
    <source>
        <dbReference type="EMBL" id="ACV35342.1"/>
    </source>
</evidence>
<keyword evidence="2" id="KW-0378">Hydrolase</keyword>
<sequence length="255" mass="26772">MIHRRLGWPLPRVFAHRGGGALAPENTLAGLRIAARLGLRAVEFDVMLSADGSPWLIHDEALERTSNGVGRVCATTDGDLRVLDAGARRHPAFAGEPLPTLAAAARLCQQLGLRANVEIKPAAGFERLTGDVVAREVRQLWAGADLPLVSSFSESALAAARAAAPELPLGCLYECPPADWLARVGALGALTLHCAVSSVDDDLLRTAHAAAIPLLCYTVNDPLAAIALFQRGVAAVFSDRIDCLGEADLGLRPAG</sequence>
<dbReference type="Pfam" id="PF03009">
    <property type="entry name" value="GDPD"/>
    <property type="match status" value="1"/>
</dbReference>
<dbReference type="GO" id="GO:0006629">
    <property type="term" value="P:lipid metabolic process"/>
    <property type="evidence" value="ECO:0007669"/>
    <property type="project" value="InterPro"/>
</dbReference>
<dbReference type="OrthoDB" id="9795622at2"/>
<protein>
    <submittedName>
        <fullName evidence="2">Glycerophosphodiester phosphodiesterase</fullName>
        <ecNumber evidence="2">3.1.4.46</ecNumber>
    </submittedName>
</protein>
<dbReference type="InterPro" id="IPR030395">
    <property type="entry name" value="GP_PDE_dom"/>
</dbReference>
<dbReference type="NCBIfam" id="NF006989">
    <property type="entry name" value="PRK09454.1"/>
    <property type="match status" value="1"/>
</dbReference>
<name>C7RMX5_ACCRE</name>
<dbReference type="PROSITE" id="PS51704">
    <property type="entry name" value="GP_PDE"/>
    <property type="match status" value="1"/>
</dbReference>
<accession>C7RMX5</accession>
<organism evidence="2">
    <name type="scientific">Accumulibacter regalis</name>
    <dbReference type="NCBI Taxonomy" id="522306"/>
    <lineage>
        <taxon>Bacteria</taxon>
        <taxon>Pseudomonadati</taxon>
        <taxon>Pseudomonadota</taxon>
        <taxon>Betaproteobacteria</taxon>
        <taxon>Candidatus Accumulibacter</taxon>
    </lineage>
</organism>
<dbReference type="PANTHER" id="PTHR46211">
    <property type="entry name" value="GLYCEROPHOSPHORYL DIESTER PHOSPHODIESTERASE"/>
    <property type="match status" value="1"/>
</dbReference>
<reference evidence="2" key="1">
    <citation type="submission" date="2009-08" db="EMBL/GenBank/DDBJ databases">
        <authorList>
            <consortium name="US DOE Joint Genome Institute"/>
            <person name="Lucas S."/>
            <person name="Copeland A."/>
            <person name="Lapidus A."/>
            <person name="Glavina del Rio T."/>
            <person name="Dalin E."/>
            <person name="Tice H."/>
            <person name="Bruce D."/>
            <person name="Barry K."/>
            <person name="Pitluck S."/>
            <person name="Lowry S."/>
            <person name="Larimer F."/>
            <person name="Land M."/>
            <person name="Hauser L."/>
            <person name="Kyrpides N."/>
            <person name="Ivanova N."/>
            <person name="McMahon K.D."/>
            <person name="Hugenholtz P."/>
        </authorList>
    </citation>
    <scope>NUCLEOTIDE SEQUENCE</scope>
    <source>
        <strain evidence="2">UW-1</strain>
    </source>
</reference>
<feature type="domain" description="GP-PDE" evidence="1">
    <location>
        <begin position="11"/>
        <end position="248"/>
    </location>
</feature>
<dbReference type="EC" id="3.1.4.46" evidence="2"/>
<dbReference type="Gene3D" id="3.20.20.190">
    <property type="entry name" value="Phosphatidylinositol (PI) phosphodiesterase"/>
    <property type="match status" value="1"/>
</dbReference>
<dbReference type="HOGENOM" id="CLU_030006_3_2_4"/>